<comment type="similarity">
    <text evidence="1 5">Belongs to the DNA mismatch repair MutL/HexB family.</text>
</comment>
<feature type="region of interest" description="Disordered" evidence="6">
    <location>
        <begin position="494"/>
        <end position="558"/>
    </location>
</feature>
<dbReference type="GO" id="GO:0032300">
    <property type="term" value="C:mismatch repair complex"/>
    <property type="evidence" value="ECO:0007669"/>
    <property type="project" value="InterPro"/>
</dbReference>
<evidence type="ECO:0000259" key="7">
    <source>
        <dbReference type="SMART" id="SM00853"/>
    </source>
</evidence>
<reference evidence="9" key="1">
    <citation type="submission" date="2023-07" db="EMBL/GenBank/DDBJ databases">
        <title>Genomic Encyclopedia of Type Strains, Phase IV (KMG-IV): sequencing the most valuable type-strain genomes for metagenomic binning, comparative biology and taxonomic classification.</title>
        <authorList>
            <person name="Goeker M."/>
        </authorList>
    </citation>
    <scope>NUCLEOTIDE SEQUENCE</scope>
    <source>
        <strain evidence="9">DSM 24202</strain>
    </source>
</reference>
<proteinExistence type="inferred from homology"/>
<dbReference type="GO" id="GO:0006298">
    <property type="term" value="P:mismatch repair"/>
    <property type="evidence" value="ECO:0007669"/>
    <property type="project" value="UniProtKB-UniRule"/>
</dbReference>
<accession>A0AAE3VEG5</accession>
<evidence type="ECO:0000256" key="4">
    <source>
        <dbReference type="ARBA" id="ARBA00023204"/>
    </source>
</evidence>
<dbReference type="PANTHER" id="PTHR10073:SF12">
    <property type="entry name" value="DNA MISMATCH REPAIR PROTEIN MLH1"/>
    <property type="match status" value="1"/>
</dbReference>
<feature type="domain" description="MutL C-terminal dimerisation" evidence="7">
    <location>
        <begin position="569"/>
        <end position="709"/>
    </location>
</feature>
<organism evidence="9 10">
    <name type="scientific">Oligosphaera ethanolica</name>
    <dbReference type="NCBI Taxonomy" id="760260"/>
    <lineage>
        <taxon>Bacteria</taxon>
        <taxon>Pseudomonadati</taxon>
        <taxon>Lentisphaerota</taxon>
        <taxon>Oligosphaeria</taxon>
        <taxon>Oligosphaerales</taxon>
        <taxon>Oligosphaeraceae</taxon>
        <taxon>Oligosphaera</taxon>
    </lineage>
</organism>
<evidence type="ECO:0000256" key="3">
    <source>
        <dbReference type="ARBA" id="ARBA00022763"/>
    </source>
</evidence>
<feature type="region of interest" description="Disordered" evidence="6">
    <location>
        <begin position="368"/>
        <end position="469"/>
    </location>
</feature>
<dbReference type="InterPro" id="IPR013507">
    <property type="entry name" value="DNA_mismatch_S5_2-like"/>
</dbReference>
<protein>
    <recommendedName>
        <fullName evidence="2 5">DNA mismatch repair protein MutL</fullName>
    </recommendedName>
</protein>
<dbReference type="InterPro" id="IPR037198">
    <property type="entry name" value="MutL_C_sf"/>
</dbReference>
<comment type="caution">
    <text evidence="9">The sequence shown here is derived from an EMBL/GenBank/DDBJ whole genome shotgun (WGS) entry which is preliminary data.</text>
</comment>
<dbReference type="AlphaFoldDB" id="A0AAE3VEG5"/>
<dbReference type="GO" id="GO:0016887">
    <property type="term" value="F:ATP hydrolysis activity"/>
    <property type="evidence" value="ECO:0007669"/>
    <property type="project" value="InterPro"/>
</dbReference>
<dbReference type="InterPro" id="IPR014721">
    <property type="entry name" value="Ribsml_uS5_D2-typ_fold_subgr"/>
</dbReference>
<keyword evidence="4 5" id="KW-0234">DNA repair</keyword>
<dbReference type="SUPFAM" id="SSF55874">
    <property type="entry name" value="ATPase domain of HSP90 chaperone/DNA topoisomerase II/histidine kinase"/>
    <property type="match status" value="1"/>
</dbReference>
<dbReference type="Gene3D" id="3.30.565.10">
    <property type="entry name" value="Histidine kinase-like ATPase, C-terminal domain"/>
    <property type="match status" value="1"/>
</dbReference>
<dbReference type="Proteomes" id="UP001238163">
    <property type="component" value="Unassembled WGS sequence"/>
</dbReference>
<dbReference type="PANTHER" id="PTHR10073">
    <property type="entry name" value="DNA MISMATCH REPAIR PROTEIN MLH, PMS, MUTL"/>
    <property type="match status" value="1"/>
</dbReference>
<dbReference type="Gene3D" id="3.30.1540.20">
    <property type="entry name" value="MutL, C-terminal domain, dimerisation subdomain"/>
    <property type="match status" value="1"/>
</dbReference>
<evidence type="ECO:0000256" key="6">
    <source>
        <dbReference type="SAM" id="MobiDB-lite"/>
    </source>
</evidence>
<keyword evidence="10" id="KW-1185">Reference proteome</keyword>
<feature type="compositionally biased region" description="Low complexity" evidence="6">
    <location>
        <begin position="495"/>
        <end position="540"/>
    </location>
</feature>
<dbReference type="SMART" id="SM00853">
    <property type="entry name" value="MutL_C"/>
    <property type="match status" value="1"/>
</dbReference>
<evidence type="ECO:0000259" key="8">
    <source>
        <dbReference type="SMART" id="SM01340"/>
    </source>
</evidence>
<evidence type="ECO:0000313" key="10">
    <source>
        <dbReference type="Proteomes" id="UP001238163"/>
    </source>
</evidence>
<dbReference type="NCBIfam" id="TIGR00585">
    <property type="entry name" value="mutl"/>
    <property type="match status" value="1"/>
</dbReference>
<dbReference type="EMBL" id="JAUSVL010000001">
    <property type="protein sequence ID" value="MDQ0289027.1"/>
    <property type="molecule type" value="Genomic_DNA"/>
</dbReference>
<dbReference type="CDD" id="cd00782">
    <property type="entry name" value="MutL_Trans"/>
    <property type="match status" value="1"/>
</dbReference>
<evidence type="ECO:0000313" key="9">
    <source>
        <dbReference type="EMBL" id="MDQ0289027.1"/>
    </source>
</evidence>
<feature type="compositionally biased region" description="Low complexity" evidence="6">
    <location>
        <begin position="407"/>
        <end position="422"/>
    </location>
</feature>
<dbReference type="InterPro" id="IPR014790">
    <property type="entry name" value="MutL_C"/>
</dbReference>
<dbReference type="InterPro" id="IPR002099">
    <property type="entry name" value="MutL/Mlh/PMS"/>
</dbReference>
<dbReference type="InterPro" id="IPR020667">
    <property type="entry name" value="DNA_mismatch_repair_MutL"/>
</dbReference>
<gene>
    <name evidence="5" type="primary">mutL</name>
    <name evidence="9" type="ORF">J3R75_001134</name>
</gene>
<dbReference type="InterPro" id="IPR014762">
    <property type="entry name" value="DNA_mismatch_repair_CS"/>
</dbReference>
<keyword evidence="3 5" id="KW-0227">DNA damage</keyword>
<name>A0AAE3VEG5_9BACT</name>
<dbReference type="Pfam" id="PF08676">
    <property type="entry name" value="MutL_C"/>
    <property type="match status" value="1"/>
</dbReference>
<dbReference type="SMART" id="SM01340">
    <property type="entry name" value="DNA_mis_repair"/>
    <property type="match status" value="1"/>
</dbReference>
<dbReference type="GO" id="GO:0140664">
    <property type="term" value="F:ATP-dependent DNA damage sensor activity"/>
    <property type="evidence" value="ECO:0007669"/>
    <property type="project" value="InterPro"/>
</dbReference>
<dbReference type="PROSITE" id="PS00058">
    <property type="entry name" value="DNA_MISMATCH_REPAIR_1"/>
    <property type="match status" value="1"/>
</dbReference>
<evidence type="ECO:0000256" key="5">
    <source>
        <dbReference type="HAMAP-Rule" id="MF_00149"/>
    </source>
</evidence>
<dbReference type="InterPro" id="IPR038973">
    <property type="entry name" value="MutL/Mlh/Pms-like"/>
</dbReference>
<dbReference type="GO" id="GO:0005524">
    <property type="term" value="F:ATP binding"/>
    <property type="evidence" value="ECO:0007669"/>
    <property type="project" value="InterPro"/>
</dbReference>
<dbReference type="InterPro" id="IPR020568">
    <property type="entry name" value="Ribosomal_Su5_D2-typ_SF"/>
</dbReference>
<dbReference type="InterPro" id="IPR042120">
    <property type="entry name" value="MutL_C_dimsub"/>
</dbReference>
<dbReference type="Gene3D" id="3.30.1370.100">
    <property type="entry name" value="MutL, C-terminal domain, regulatory subdomain"/>
    <property type="match status" value="1"/>
</dbReference>
<dbReference type="HAMAP" id="MF_00149">
    <property type="entry name" value="DNA_mis_repair"/>
    <property type="match status" value="1"/>
</dbReference>
<dbReference type="GO" id="GO:0030983">
    <property type="term" value="F:mismatched DNA binding"/>
    <property type="evidence" value="ECO:0007669"/>
    <property type="project" value="InterPro"/>
</dbReference>
<evidence type="ECO:0000256" key="1">
    <source>
        <dbReference type="ARBA" id="ARBA00006082"/>
    </source>
</evidence>
<feature type="compositionally biased region" description="Pro residues" evidence="6">
    <location>
        <begin position="423"/>
        <end position="452"/>
    </location>
</feature>
<feature type="domain" description="DNA mismatch repair protein S5" evidence="8">
    <location>
        <begin position="209"/>
        <end position="327"/>
    </location>
</feature>
<dbReference type="InterPro" id="IPR036890">
    <property type="entry name" value="HATPase_C_sf"/>
</dbReference>
<dbReference type="Pfam" id="PF01119">
    <property type="entry name" value="DNA_mis_repair"/>
    <property type="match status" value="1"/>
</dbReference>
<dbReference type="FunFam" id="3.30.565.10:FF:000003">
    <property type="entry name" value="DNA mismatch repair endonuclease MutL"/>
    <property type="match status" value="1"/>
</dbReference>
<evidence type="ECO:0000256" key="2">
    <source>
        <dbReference type="ARBA" id="ARBA00021975"/>
    </source>
</evidence>
<dbReference type="InterPro" id="IPR042121">
    <property type="entry name" value="MutL_C_regsub"/>
</dbReference>
<dbReference type="RefSeq" id="WP_307260368.1">
    <property type="nucleotide sequence ID" value="NZ_JAUSVL010000001.1"/>
</dbReference>
<sequence>MSIIRVLPAEIVGRIAAGEVIERPASVVKELVENAIDAGATRIRVNAEQGGQRMIQVIDNGCGMDRDDALLCLETHATSKITRDGDVGQISTLGFRGEALPSIASVSRFLLQTRQADSVTGTEVSVDFGTIRDVRECGCAPGTNIRVGQLFANLPARRRFLKGPDTEDGHIEEMLLMLALSRPELSLTLTLNGREQLRANACTQLGERVAMLLGQESFAAMLPVDYEENGVFVRGFVSRPGFTRSSRREQRVFINGRAAAAETVFFAIRDAFDTLVMKGRYPGAVLYIDLAPERVDVNIHPAKREVRFRDPRETGNIIAAAIRRALRSMPGGSEEVIDLSSSPGAALPPAMPINAPRQVSLPMATTGIGTANHHAFPPDGNAHDTGNENDEPDMTAAAPFPPPPPTTAATPYPAAPTAAATSLPPPTPAAPFPPVSAFHPAPPTPTPFPDPAPANQLAGQPTFPDTRPPARPGVLANPAHAVSPMPGTAPAILGTPATATPEASPTAFGPTTPTAPGPQTDATGAATPTQGTMPTAPGPQANATGTPGAPNAGLRPAPPVNKDLAQLRLCGRLGRRYVLAEAPTGLVVVDLQAAHQRILFERLLAAMNDQRQTRQQLLLPVTLNLSLEETRFLRREIGHFDTLGFTIEPFGGTTFLITAVPPAYPNQDIAKALRDILDDLRQSSVTNRQSAIHIAQAACRHAHRGKEELSELEIRALLDGLARSTMPYACPNGHPTMVHITYSELDKRFQG</sequence>
<dbReference type="CDD" id="cd16926">
    <property type="entry name" value="HATPase_MutL-MLH-PMS-like"/>
    <property type="match status" value="1"/>
</dbReference>
<comment type="function">
    <text evidence="5">This protein is involved in the repair of mismatches in DNA. It is required for dam-dependent methyl-directed DNA mismatch repair. May act as a 'molecular matchmaker', a protein that promotes the formation of a stable complex between two or more DNA-binding proteins in an ATP-dependent manner without itself being part of a final effector complex.</text>
</comment>
<dbReference type="Gene3D" id="3.30.230.10">
    <property type="match status" value="1"/>
</dbReference>
<dbReference type="SUPFAM" id="SSF54211">
    <property type="entry name" value="Ribosomal protein S5 domain 2-like"/>
    <property type="match status" value="1"/>
</dbReference>
<dbReference type="SUPFAM" id="SSF118116">
    <property type="entry name" value="DNA mismatch repair protein MutL"/>
    <property type="match status" value="1"/>
</dbReference>
<dbReference type="Pfam" id="PF13589">
    <property type="entry name" value="HATPase_c_3"/>
    <property type="match status" value="1"/>
</dbReference>